<evidence type="ECO:0000313" key="1">
    <source>
        <dbReference type="EMBL" id="SDP36705.1"/>
    </source>
</evidence>
<sequence>MIDYHLLVEASSFLKGFFSECRIVKMKRKEEMYFVCGIKKKRSVSIFIRPW</sequence>
<protein>
    <submittedName>
        <fullName evidence="1">Uncharacterized protein</fullName>
    </submittedName>
</protein>
<proteinExistence type="predicted"/>
<evidence type="ECO:0000313" key="2">
    <source>
        <dbReference type="Proteomes" id="UP000199159"/>
    </source>
</evidence>
<dbReference type="EMBL" id="FNJU01000002">
    <property type="protein sequence ID" value="SDP36705.1"/>
    <property type="molecule type" value="Genomic_DNA"/>
</dbReference>
<name>A0A1H0S508_9BACI</name>
<organism evidence="1 2">
    <name type="scientific">Litchfieldia salsa</name>
    <dbReference type="NCBI Taxonomy" id="930152"/>
    <lineage>
        <taxon>Bacteria</taxon>
        <taxon>Bacillati</taxon>
        <taxon>Bacillota</taxon>
        <taxon>Bacilli</taxon>
        <taxon>Bacillales</taxon>
        <taxon>Bacillaceae</taxon>
        <taxon>Litchfieldia</taxon>
    </lineage>
</organism>
<reference evidence="2" key="1">
    <citation type="submission" date="2016-10" db="EMBL/GenBank/DDBJ databases">
        <authorList>
            <person name="Varghese N."/>
            <person name="Submissions S."/>
        </authorList>
    </citation>
    <scope>NUCLEOTIDE SEQUENCE [LARGE SCALE GENOMIC DNA]</scope>
    <source>
        <strain evidence="2">IBRC-M10078</strain>
    </source>
</reference>
<dbReference type="Proteomes" id="UP000199159">
    <property type="component" value="Unassembled WGS sequence"/>
</dbReference>
<keyword evidence="2" id="KW-1185">Reference proteome</keyword>
<accession>A0A1H0S508</accession>
<dbReference type="AlphaFoldDB" id="A0A1H0S508"/>
<gene>
    <name evidence="1" type="ORF">SAMN05216565_102541</name>
</gene>